<dbReference type="SUPFAM" id="SSF52200">
    <property type="entry name" value="Toll/Interleukin receptor TIR domain"/>
    <property type="match status" value="1"/>
</dbReference>
<dbReference type="AlphaFoldDB" id="A0A0F8WP40"/>
<protein>
    <recommendedName>
        <fullName evidence="1">TIR domain-containing protein</fullName>
    </recommendedName>
</protein>
<accession>A0A0F8WP40</accession>
<evidence type="ECO:0000259" key="1">
    <source>
        <dbReference type="PROSITE" id="PS50104"/>
    </source>
</evidence>
<sequence length="103" mass="11485">EIQDAIQNSSAVVVLLSRSSVESRWVLDEVAFALDRGIRVVPILIEECRVPLLLQRVNFVDWTPHIARSFDSQVEVAIRCLKLQSHMVANNNCVNRSGESGGI</sequence>
<organism evidence="2">
    <name type="scientific">marine sediment metagenome</name>
    <dbReference type="NCBI Taxonomy" id="412755"/>
    <lineage>
        <taxon>unclassified sequences</taxon>
        <taxon>metagenomes</taxon>
        <taxon>ecological metagenomes</taxon>
    </lineage>
</organism>
<name>A0A0F8WP40_9ZZZZ</name>
<dbReference type="Pfam" id="PF13676">
    <property type="entry name" value="TIR_2"/>
    <property type="match status" value="1"/>
</dbReference>
<gene>
    <name evidence="2" type="ORF">LCGC14_3042240</name>
</gene>
<dbReference type="Gene3D" id="3.40.50.10140">
    <property type="entry name" value="Toll/interleukin-1 receptor homology (TIR) domain"/>
    <property type="match status" value="1"/>
</dbReference>
<comment type="caution">
    <text evidence="2">The sequence shown here is derived from an EMBL/GenBank/DDBJ whole genome shotgun (WGS) entry which is preliminary data.</text>
</comment>
<feature type="non-terminal residue" evidence="2">
    <location>
        <position position="1"/>
    </location>
</feature>
<reference evidence="2" key="1">
    <citation type="journal article" date="2015" name="Nature">
        <title>Complex archaea that bridge the gap between prokaryotes and eukaryotes.</title>
        <authorList>
            <person name="Spang A."/>
            <person name="Saw J.H."/>
            <person name="Jorgensen S.L."/>
            <person name="Zaremba-Niedzwiedzka K."/>
            <person name="Martijn J."/>
            <person name="Lind A.E."/>
            <person name="van Eijk R."/>
            <person name="Schleper C."/>
            <person name="Guy L."/>
            <person name="Ettema T.J."/>
        </authorList>
    </citation>
    <scope>NUCLEOTIDE SEQUENCE</scope>
</reference>
<dbReference type="PROSITE" id="PS50104">
    <property type="entry name" value="TIR"/>
    <property type="match status" value="1"/>
</dbReference>
<evidence type="ECO:0000313" key="2">
    <source>
        <dbReference type="EMBL" id="KKK58657.1"/>
    </source>
</evidence>
<proteinExistence type="predicted"/>
<dbReference type="GO" id="GO:0007165">
    <property type="term" value="P:signal transduction"/>
    <property type="evidence" value="ECO:0007669"/>
    <property type="project" value="InterPro"/>
</dbReference>
<feature type="domain" description="TIR" evidence="1">
    <location>
        <begin position="1"/>
        <end position="85"/>
    </location>
</feature>
<dbReference type="EMBL" id="LAZR01063866">
    <property type="protein sequence ID" value="KKK58657.1"/>
    <property type="molecule type" value="Genomic_DNA"/>
</dbReference>
<dbReference type="InterPro" id="IPR035897">
    <property type="entry name" value="Toll_tir_struct_dom_sf"/>
</dbReference>
<dbReference type="InterPro" id="IPR000157">
    <property type="entry name" value="TIR_dom"/>
</dbReference>